<evidence type="ECO:0008006" key="7">
    <source>
        <dbReference type="Google" id="ProtNLM"/>
    </source>
</evidence>
<dbReference type="InterPro" id="IPR013324">
    <property type="entry name" value="RNA_pol_sigma_r3/r4-like"/>
</dbReference>
<dbReference type="Gene3D" id="1.10.10.10">
    <property type="entry name" value="Winged helix-like DNA-binding domain superfamily/Winged helix DNA-binding domain"/>
    <property type="match status" value="1"/>
</dbReference>
<keyword evidence="5" id="KW-1185">Reference proteome</keyword>
<comment type="function">
    <text evidence="2">Might take part in the signal recognition particle (SRP) pathway. This is inferred from the conservation of its genetic proximity to ftsY/ffh. May be a regulatory protein.</text>
</comment>
<accession>A0A502M276</accession>
<dbReference type="PANTHER" id="PTHR40083">
    <property type="entry name" value="UPF0122 PROTEIN CBO2450/CLC_2298"/>
    <property type="match status" value="1"/>
</dbReference>
<evidence type="ECO:0000313" key="3">
    <source>
        <dbReference type="EMBL" id="AZG68526.1"/>
    </source>
</evidence>
<proteinExistence type="inferred from homology"/>
<protein>
    <recommendedName>
        <fullName evidence="7">Sigma-70 family RNA polymerase sigma factor</fullName>
    </recommendedName>
</protein>
<accession>A0A3G8LFW9</accession>
<evidence type="ECO:0000313" key="5">
    <source>
        <dbReference type="Proteomes" id="UP000275883"/>
    </source>
</evidence>
<dbReference type="EMBL" id="CP034044">
    <property type="protein sequence ID" value="AZG68526.1"/>
    <property type="molecule type" value="Genomic_DNA"/>
</dbReference>
<dbReference type="InterPro" id="IPR036388">
    <property type="entry name" value="WH-like_DNA-bd_sf"/>
</dbReference>
<dbReference type="EMBL" id="VFSY01000017">
    <property type="protein sequence ID" value="TPI02486.1"/>
    <property type="molecule type" value="Genomic_DNA"/>
</dbReference>
<dbReference type="InterPro" id="IPR007394">
    <property type="entry name" value="UPF0122"/>
</dbReference>
<dbReference type="SUPFAM" id="SSF88659">
    <property type="entry name" value="Sigma3 and sigma4 domains of RNA polymerase sigma factors"/>
    <property type="match status" value="1"/>
</dbReference>
<reference evidence="4 6" key="2">
    <citation type="submission" date="2019-06" db="EMBL/GenBank/DDBJ databases">
        <title>A comparative genomics study of ostrich specific Mycoplasmas.</title>
        <authorList>
            <person name="Botes A."/>
            <person name="Nel T."/>
        </authorList>
    </citation>
    <scope>NUCLEOTIDE SEQUENCE [LARGE SCALE GENOMIC DNA]</scope>
    <source>
        <strain evidence="4 6">Ms01</strain>
    </source>
</reference>
<evidence type="ECO:0000256" key="2">
    <source>
        <dbReference type="ARBA" id="ARBA00024764"/>
    </source>
</evidence>
<evidence type="ECO:0000313" key="6">
    <source>
        <dbReference type="Proteomes" id="UP000317904"/>
    </source>
</evidence>
<sequence length="76" mass="8926">MANNDLDKREHYLDLFEKYENFLSKGQKQVLQLYFFEDLSITEIAEELAMTRSGVHDALTKGRDKLDKINEKMKGN</sequence>
<dbReference type="Pfam" id="PF04297">
    <property type="entry name" value="UPF0122"/>
    <property type="match status" value="1"/>
</dbReference>
<dbReference type="KEGG" id="mstr:EGN60_00870"/>
<reference evidence="3 5" key="1">
    <citation type="submission" date="2018-11" db="EMBL/GenBank/DDBJ databases">
        <title>Genome sequence of Mycoplasma struthionis sp. nov.</title>
        <authorList>
            <person name="Spergser J."/>
        </authorList>
    </citation>
    <scope>NUCLEOTIDE SEQUENCE [LARGE SCALE GENOMIC DNA]</scope>
    <source>
        <strain evidence="3 5">237IA</strain>
    </source>
</reference>
<comment type="similarity">
    <text evidence="1">Belongs to the UPF0122 family.</text>
</comment>
<dbReference type="OrthoDB" id="404035at2"/>
<dbReference type="Proteomes" id="UP000317904">
    <property type="component" value="Unassembled WGS sequence"/>
</dbReference>
<dbReference type="RefSeq" id="WP_124724221.1">
    <property type="nucleotide sequence ID" value="NZ_CP034044.1"/>
</dbReference>
<evidence type="ECO:0000256" key="1">
    <source>
        <dbReference type="ARBA" id="ARBA00008720"/>
    </source>
</evidence>
<dbReference type="PANTHER" id="PTHR40083:SF1">
    <property type="entry name" value="UPF0122 PROTEIN YLXM"/>
    <property type="match status" value="1"/>
</dbReference>
<gene>
    <name evidence="3" type="ORF">EGN60_00870</name>
    <name evidence="4" type="ORF">FJM01_00680</name>
</gene>
<dbReference type="Proteomes" id="UP000275883">
    <property type="component" value="Chromosome"/>
</dbReference>
<dbReference type="AlphaFoldDB" id="A0A3G8LFW9"/>
<evidence type="ECO:0000313" key="4">
    <source>
        <dbReference type="EMBL" id="TPI02486.1"/>
    </source>
</evidence>
<organism evidence="3 5">
    <name type="scientific">Mycoplasma struthionis</name>
    <dbReference type="NCBI Taxonomy" id="538220"/>
    <lineage>
        <taxon>Bacteria</taxon>
        <taxon>Bacillati</taxon>
        <taxon>Mycoplasmatota</taxon>
        <taxon>Mollicutes</taxon>
        <taxon>Mycoplasmataceae</taxon>
        <taxon>Mycoplasma</taxon>
    </lineage>
</organism>
<name>A0A3G8LFW9_9MOLU</name>